<gene>
    <name evidence="6" type="ORF">QUF54_02785</name>
</gene>
<dbReference type="InterPro" id="IPR051206">
    <property type="entry name" value="NAMLAA_amidase_2"/>
</dbReference>
<evidence type="ECO:0000259" key="5">
    <source>
        <dbReference type="SMART" id="SM00644"/>
    </source>
</evidence>
<dbReference type="InterPro" id="IPR023346">
    <property type="entry name" value="Lysozyme-like_dom_sf"/>
</dbReference>
<sequence>EDSHKQTYYRRNLDNVVDYVTKNTNDEHHGDGDNYRFWRKYLRRKHPSVQTLRHFFAEAAQEFTVPVVILEAIAQVETNWTQIGPSIDQGWGIMHLVQNNYADTLGEAAALLDIEPQVLKNEAKQNIRAAAALLAQYAGENRHQLTQLEDWFEAVKQFTGLINNELREMQAVRYYQIIKTGSQSHTLWGETLRLESHPNVSLTQERISHARRNQRSTDYAPAISNLTTCNYSERSSRTIDTWVNHWIGEGTYAGAISWFQNCNAKVSAHFIVRASDGEITQLVKVKDIAWHAGVWSYNKRSIGVEHEVTVTNPDTWTTQMLEASANMARYFTDKYNIPRVRSTTPGILGHNEIKSTACPGTLPWDRWMNYLNNHENYAWHGNGSIISYHGRLLPKNAGVDWPYGITKDVVQLHQSADKPVGFFQWQINEDGCNRLILDAPFLSPSEKKVDITMGRWDSREYDVTFSNITLPFVLGASNTPFTLSNGDWFVVKIAFLNPLNEETRLGAICTDDTPTDAAYISGSGNVMADGYEWNGNASIISHLFRNLHDYAVDSIDWPYGAFRDMTVAASKKPMVFFQWQNDALCPQLTLDAYDLSDSEKQVDVYVKLWDAPNDDAREYYNQTLPLTIDSIRPTKEGSWNVIQIKFRNAISGGAQIDATCPGF</sequence>
<accession>A0ABT7VRJ2</accession>
<keyword evidence="3" id="KW-0378">Hydrolase</keyword>
<dbReference type="InterPro" id="IPR002502">
    <property type="entry name" value="Amidase_domain"/>
</dbReference>
<proteinExistence type="predicted"/>
<keyword evidence="7" id="KW-1185">Reference proteome</keyword>
<evidence type="ECO:0000256" key="2">
    <source>
        <dbReference type="ARBA" id="ARBA00011901"/>
    </source>
</evidence>
<dbReference type="EC" id="3.5.1.28" evidence="2"/>
<dbReference type="Gene3D" id="1.10.530.10">
    <property type="match status" value="1"/>
</dbReference>
<comment type="caution">
    <text evidence="6">The sequence shown here is derived from an EMBL/GenBank/DDBJ whole genome shotgun (WGS) entry which is preliminary data.</text>
</comment>
<dbReference type="EMBL" id="JAUCGM010000099">
    <property type="protein sequence ID" value="MDM8562260.1"/>
    <property type="molecule type" value="Genomic_DNA"/>
</dbReference>
<dbReference type="Gene3D" id="3.40.80.10">
    <property type="entry name" value="Peptidoglycan recognition protein-like"/>
    <property type="match status" value="1"/>
</dbReference>
<evidence type="ECO:0000256" key="1">
    <source>
        <dbReference type="ARBA" id="ARBA00001561"/>
    </source>
</evidence>
<evidence type="ECO:0000313" key="6">
    <source>
        <dbReference type="EMBL" id="MDM8562260.1"/>
    </source>
</evidence>
<dbReference type="Pfam" id="PF01510">
    <property type="entry name" value="Amidase_2"/>
    <property type="match status" value="1"/>
</dbReference>
<evidence type="ECO:0000256" key="3">
    <source>
        <dbReference type="ARBA" id="ARBA00022801"/>
    </source>
</evidence>
<dbReference type="CDD" id="cd06583">
    <property type="entry name" value="PGRP"/>
    <property type="match status" value="1"/>
</dbReference>
<comment type="catalytic activity">
    <reaction evidence="1">
        <text>Hydrolyzes the link between N-acetylmuramoyl residues and L-amino acid residues in certain cell-wall glycopeptides.</text>
        <dbReference type="EC" id="3.5.1.28"/>
    </reaction>
</comment>
<reference evidence="6" key="1">
    <citation type="submission" date="2023-06" db="EMBL/GenBank/DDBJ databases">
        <title>Uncultivated large filamentous bacteria from sulfidic sediments reveal new species and different genomic features in energy metabolism and defense.</title>
        <authorList>
            <person name="Fonseca A."/>
        </authorList>
    </citation>
    <scope>NUCLEOTIDE SEQUENCE</scope>
    <source>
        <strain evidence="6">HSG4</strain>
    </source>
</reference>
<keyword evidence="4" id="KW-0961">Cell wall biogenesis/degradation</keyword>
<dbReference type="SUPFAM" id="SSF55846">
    <property type="entry name" value="N-acetylmuramoyl-L-alanine amidase-like"/>
    <property type="match status" value="1"/>
</dbReference>
<name>A0ABT7VRJ2_9GAMM</name>
<dbReference type="PANTHER" id="PTHR30417:SF1">
    <property type="entry name" value="N-ACETYLMURAMOYL-L-ALANINE AMIDASE AMID"/>
    <property type="match status" value="1"/>
</dbReference>
<evidence type="ECO:0000256" key="4">
    <source>
        <dbReference type="ARBA" id="ARBA00023316"/>
    </source>
</evidence>
<evidence type="ECO:0000313" key="7">
    <source>
        <dbReference type="Proteomes" id="UP001171945"/>
    </source>
</evidence>
<dbReference type="Proteomes" id="UP001171945">
    <property type="component" value="Unassembled WGS sequence"/>
</dbReference>
<dbReference type="InterPro" id="IPR036505">
    <property type="entry name" value="Amidase/PGRP_sf"/>
</dbReference>
<protein>
    <recommendedName>
        <fullName evidence="2">N-acetylmuramoyl-L-alanine amidase</fullName>
        <ecNumber evidence="2">3.5.1.28</ecNumber>
    </recommendedName>
</protein>
<feature type="non-terminal residue" evidence="6">
    <location>
        <position position="1"/>
    </location>
</feature>
<dbReference type="SMART" id="SM00644">
    <property type="entry name" value="Ami_2"/>
    <property type="match status" value="1"/>
</dbReference>
<organism evidence="6 7">
    <name type="scientific">Candidatus Marithioploca araucensis</name>
    <dbReference type="NCBI Taxonomy" id="70273"/>
    <lineage>
        <taxon>Bacteria</taxon>
        <taxon>Pseudomonadati</taxon>
        <taxon>Pseudomonadota</taxon>
        <taxon>Gammaproteobacteria</taxon>
        <taxon>Thiotrichales</taxon>
        <taxon>Thiotrichaceae</taxon>
        <taxon>Candidatus Marithioploca</taxon>
    </lineage>
</organism>
<dbReference type="PANTHER" id="PTHR30417">
    <property type="entry name" value="N-ACETYLMURAMOYL-L-ALANINE AMIDASE AMID"/>
    <property type="match status" value="1"/>
</dbReference>
<feature type="domain" description="N-acetylmuramoyl-L-alanine amidase" evidence="5">
    <location>
        <begin position="231"/>
        <end position="360"/>
    </location>
</feature>
<dbReference type="SUPFAM" id="SSF53955">
    <property type="entry name" value="Lysozyme-like"/>
    <property type="match status" value="1"/>
</dbReference>